<proteinExistence type="predicted"/>
<evidence type="ECO:0000313" key="2">
    <source>
        <dbReference type="EMBL" id="NNH67998.1"/>
    </source>
</evidence>
<dbReference type="AlphaFoldDB" id="A0A7Y2W975"/>
<accession>A0A7Y2W975</accession>
<gene>
    <name evidence="2" type="ORF">HLI17_32970</name>
</gene>
<feature type="transmembrane region" description="Helical" evidence="1">
    <location>
        <begin position="7"/>
        <end position="28"/>
    </location>
</feature>
<keyword evidence="1" id="KW-0812">Transmembrane</keyword>
<name>A0A7Y2W975_9HYPH</name>
<evidence type="ECO:0000313" key="3">
    <source>
        <dbReference type="Proteomes" id="UP000530654"/>
    </source>
</evidence>
<sequence>MGKLLETVWPVIAAFTLIFTFLLGFYWRVGFVAVLCTGAKDEHCVREWVSATSTLLAAIMAAIAAIAAFQNLKEMTRIQKENAYIYLIGKIALAKNVRRQTEAPPSSKLDWIMRINESARRMSPMQLMQNLQECLEEMTAHLNDVHMQNFMDTLGPFREAESTARSLANLKRQIKDFEDEFDDIPADRLTDRIIGVEMTANVAWDLYTSLLKEVAAVASAFIEKFDLDPRTDFKFSK</sequence>
<dbReference type="Proteomes" id="UP000530654">
    <property type="component" value="Unassembled WGS sequence"/>
</dbReference>
<reference evidence="2 3" key="1">
    <citation type="submission" date="2020-04" db="EMBL/GenBank/DDBJ databases">
        <title>Rhizobium bacterial biofertilizers improve the content of phenolic compounds of Lactuca sativa L. under non-saline and saline-stress conditions.</title>
        <authorList>
            <person name="Ayuso-Calles M."/>
            <person name="Garcia-Estevez I."/>
            <person name="Jimenez-Gomez A."/>
            <person name="Flores-Felix J.D."/>
            <person name="Escribano-Bailon M."/>
            <person name="Rivas R."/>
        </authorList>
    </citation>
    <scope>NUCLEOTIDE SEQUENCE [LARGE SCALE GENOMIC DNA]</scope>
    <source>
        <strain evidence="2 3">GPTR02</strain>
    </source>
</reference>
<feature type="transmembrane region" description="Helical" evidence="1">
    <location>
        <begin position="48"/>
        <end position="69"/>
    </location>
</feature>
<keyword evidence="1" id="KW-1133">Transmembrane helix</keyword>
<organism evidence="2 3">
    <name type="scientific">Rhizobium laguerreae</name>
    <dbReference type="NCBI Taxonomy" id="1076926"/>
    <lineage>
        <taxon>Bacteria</taxon>
        <taxon>Pseudomonadati</taxon>
        <taxon>Pseudomonadota</taxon>
        <taxon>Alphaproteobacteria</taxon>
        <taxon>Hyphomicrobiales</taxon>
        <taxon>Rhizobiaceae</taxon>
        <taxon>Rhizobium/Agrobacterium group</taxon>
        <taxon>Rhizobium</taxon>
    </lineage>
</organism>
<dbReference type="EMBL" id="JABEQY010000053">
    <property type="protein sequence ID" value="NNH67998.1"/>
    <property type="molecule type" value="Genomic_DNA"/>
</dbReference>
<evidence type="ECO:0000256" key="1">
    <source>
        <dbReference type="SAM" id="Phobius"/>
    </source>
</evidence>
<protein>
    <submittedName>
        <fullName evidence="2">Uncharacterized protein</fullName>
    </submittedName>
</protein>
<comment type="caution">
    <text evidence="2">The sequence shown here is derived from an EMBL/GenBank/DDBJ whole genome shotgun (WGS) entry which is preliminary data.</text>
</comment>
<keyword evidence="1" id="KW-0472">Membrane</keyword>